<evidence type="ECO:0000313" key="6">
    <source>
        <dbReference type="Proteomes" id="UP000472971"/>
    </source>
</evidence>
<dbReference type="InterPro" id="IPR047793">
    <property type="entry name" value="LiaF_C"/>
</dbReference>
<keyword evidence="1" id="KW-1133">Transmembrane helix</keyword>
<dbReference type="InterPro" id="IPR054331">
    <property type="entry name" value="LiaF_TM"/>
</dbReference>
<reference evidence="4 7" key="2">
    <citation type="submission" date="2020-07" db="EMBL/GenBank/DDBJ databases">
        <authorList>
            <person name="Feng H."/>
        </authorList>
    </citation>
    <scope>NUCLEOTIDE SEQUENCE [LARGE SCALE GENOMIC DNA]</scope>
    <source>
        <strain evidence="4">S-12</strain>
        <strain evidence="7">s-12</strain>
    </source>
</reference>
<dbReference type="EMBL" id="JACEIO010000001">
    <property type="protein sequence ID" value="MBA4535681.1"/>
    <property type="molecule type" value="Genomic_DNA"/>
</dbReference>
<protein>
    <submittedName>
        <fullName evidence="5">Cell wall-active antibiotics response protein</fullName>
    </submittedName>
</protein>
<comment type="caution">
    <text evidence="5">The sequence shown here is derived from an EMBL/GenBank/DDBJ whole genome shotgun (WGS) entry which is preliminary data.</text>
</comment>
<proteinExistence type="predicted"/>
<organism evidence="5 6">
    <name type="scientific">Bacillus aquiflavi</name>
    <dbReference type="NCBI Taxonomy" id="2672567"/>
    <lineage>
        <taxon>Bacteria</taxon>
        <taxon>Bacillati</taxon>
        <taxon>Bacillota</taxon>
        <taxon>Bacilli</taxon>
        <taxon>Bacillales</taxon>
        <taxon>Bacillaceae</taxon>
        <taxon>Bacillus</taxon>
    </lineage>
</organism>
<feature type="transmembrane region" description="Helical" evidence="1">
    <location>
        <begin position="37"/>
        <end position="55"/>
    </location>
</feature>
<accession>A0A6B3VUQ5</accession>
<dbReference type="InterPro" id="IPR016975">
    <property type="entry name" value="Cell_wall_LiaF"/>
</dbReference>
<dbReference type="GO" id="GO:0016020">
    <property type="term" value="C:membrane"/>
    <property type="evidence" value="ECO:0007669"/>
    <property type="project" value="InterPro"/>
</dbReference>
<dbReference type="Proteomes" id="UP000472971">
    <property type="component" value="Unassembled WGS sequence"/>
</dbReference>
<evidence type="ECO:0000313" key="4">
    <source>
        <dbReference type="EMBL" id="MBA4535681.1"/>
    </source>
</evidence>
<feature type="transmembrane region" description="Helical" evidence="1">
    <location>
        <begin position="9"/>
        <end position="31"/>
    </location>
</feature>
<keyword evidence="6" id="KW-1185">Reference proteome</keyword>
<feature type="domain" description="LiaF transmembrane" evidence="3">
    <location>
        <begin position="11"/>
        <end position="113"/>
    </location>
</feature>
<dbReference type="InterPro" id="IPR024425">
    <property type="entry name" value="LiaF-like_C"/>
</dbReference>
<keyword evidence="1" id="KW-0472">Membrane</keyword>
<reference evidence="5 6" key="1">
    <citation type="submission" date="2020-02" db="EMBL/GenBank/DDBJ databases">
        <title>Bacillus aquiflavi sp. nov., isolated from yellow water of strong flavor Chinese baijiu in Yibin region of China.</title>
        <authorList>
            <person name="Xie J."/>
        </authorList>
    </citation>
    <scope>NUCLEOTIDE SEQUENCE [LARGE SCALE GENOMIC DNA]</scope>
    <source>
        <strain evidence="5 6">3H-10</strain>
    </source>
</reference>
<dbReference type="Pfam" id="PF22570">
    <property type="entry name" value="LiaF-TM"/>
    <property type="match status" value="1"/>
</dbReference>
<evidence type="ECO:0000256" key="1">
    <source>
        <dbReference type="SAM" id="Phobius"/>
    </source>
</evidence>
<sequence>MRYRSMNQAFYAICLLIIGILLLLFNLGVISLEIKELIVVIYPFLLFFIGLFRLFRFRSSSHFHLFNSLFLIIFGGLLIGDRFNLIEFRFWDFWKLWPIIFIYISMLMIFKKNSIQVHFGEDFHEKLKNADFNKTKRGFSIGDISFSKTNWPAEPMDLYNTIGDYFIDFSKAYIPEKEIPITIRGLISDVKILIPEDIPVNIKAFVKIGDVRIFNLDSNFIGPTLTYKSKDYDEAVKRLMITIELKIGAIRVDKV</sequence>
<dbReference type="AlphaFoldDB" id="A0A6B3VUQ5"/>
<name>A0A6B3VUQ5_9BACI</name>
<dbReference type="Proteomes" id="UP000570010">
    <property type="component" value="Unassembled WGS sequence"/>
</dbReference>
<keyword evidence="1" id="KW-0812">Transmembrane</keyword>
<dbReference type="NCBIfam" id="NF040535">
    <property type="entry name" value="LiaF_C_term"/>
    <property type="match status" value="1"/>
</dbReference>
<gene>
    <name evidence="5" type="ORF">G4D64_00670</name>
    <name evidence="4" type="ORF">H1Z61_00670</name>
</gene>
<feature type="transmembrane region" description="Helical" evidence="1">
    <location>
        <begin position="91"/>
        <end position="110"/>
    </location>
</feature>
<feature type="transmembrane region" description="Helical" evidence="1">
    <location>
        <begin position="62"/>
        <end position="79"/>
    </location>
</feature>
<dbReference type="Pfam" id="PF09922">
    <property type="entry name" value="LiaF-like_C"/>
    <property type="match status" value="1"/>
</dbReference>
<evidence type="ECO:0000313" key="5">
    <source>
        <dbReference type="EMBL" id="NEY80057.1"/>
    </source>
</evidence>
<evidence type="ECO:0000259" key="2">
    <source>
        <dbReference type="Pfam" id="PF09922"/>
    </source>
</evidence>
<feature type="domain" description="Cell wall-active antibiotics response LiaF-like C-terminal" evidence="2">
    <location>
        <begin position="141"/>
        <end position="252"/>
    </location>
</feature>
<evidence type="ECO:0000313" key="7">
    <source>
        <dbReference type="Proteomes" id="UP000570010"/>
    </source>
</evidence>
<dbReference type="PIRSF" id="PIRSF031509">
    <property type="entry name" value="Cell_wall_LiaF/YvqF"/>
    <property type="match status" value="1"/>
</dbReference>
<dbReference type="EMBL" id="JAAIWN010000001">
    <property type="protein sequence ID" value="NEY80057.1"/>
    <property type="molecule type" value="Genomic_DNA"/>
</dbReference>
<evidence type="ECO:0000259" key="3">
    <source>
        <dbReference type="Pfam" id="PF22570"/>
    </source>
</evidence>